<name>A0A1Q9H1W3_9GAMM</name>
<evidence type="ECO:0008006" key="4">
    <source>
        <dbReference type="Google" id="ProtNLM"/>
    </source>
</evidence>
<dbReference type="STRING" id="1903952.BIT28_16145"/>
<dbReference type="Proteomes" id="UP000186905">
    <property type="component" value="Unassembled WGS sequence"/>
</dbReference>
<gene>
    <name evidence="2" type="ORF">BIT28_16145</name>
</gene>
<reference evidence="2 3" key="1">
    <citation type="submission" date="2016-09" db="EMBL/GenBank/DDBJ databases">
        <title>Photobacterium proteolyticum sp. nov. a protease producing bacterium isolated from ocean sediments of Laizhou Bay.</title>
        <authorList>
            <person name="Li Y."/>
        </authorList>
    </citation>
    <scope>NUCLEOTIDE SEQUENCE [LARGE SCALE GENOMIC DNA]</scope>
    <source>
        <strain evidence="2 3">13-12</strain>
    </source>
</reference>
<proteinExistence type="predicted"/>
<keyword evidence="1" id="KW-0732">Signal</keyword>
<sequence length="126" mass="13839">MRLIIYILSMCSFSAIADCYVVGDLKGHSAYKDEGFKIGKDGISSQKFILEFDGKNSSVSPNDLDCFQLGQGTLTCAYVGQNEESTIELWTVYPDENKVTYSKSRNGFGALDSSSMFVGNIKGRCD</sequence>
<dbReference type="RefSeq" id="WP_075761693.1">
    <property type="nucleotide sequence ID" value="NZ_MJIL01000032.1"/>
</dbReference>
<evidence type="ECO:0000313" key="2">
    <source>
        <dbReference type="EMBL" id="OLQ81724.1"/>
    </source>
</evidence>
<organism evidence="2 3">
    <name type="scientific">Photobacterium proteolyticum</name>
    <dbReference type="NCBI Taxonomy" id="1903952"/>
    <lineage>
        <taxon>Bacteria</taxon>
        <taxon>Pseudomonadati</taxon>
        <taxon>Pseudomonadota</taxon>
        <taxon>Gammaproteobacteria</taxon>
        <taxon>Vibrionales</taxon>
        <taxon>Vibrionaceae</taxon>
        <taxon>Photobacterium</taxon>
    </lineage>
</organism>
<keyword evidence="3" id="KW-1185">Reference proteome</keyword>
<feature type="signal peptide" evidence="1">
    <location>
        <begin position="1"/>
        <end position="17"/>
    </location>
</feature>
<protein>
    <recommendedName>
        <fullName evidence="4">DUF3757 domain-containing protein</fullName>
    </recommendedName>
</protein>
<evidence type="ECO:0000313" key="3">
    <source>
        <dbReference type="Proteomes" id="UP000186905"/>
    </source>
</evidence>
<evidence type="ECO:0000256" key="1">
    <source>
        <dbReference type="SAM" id="SignalP"/>
    </source>
</evidence>
<dbReference type="EMBL" id="MJIL01000032">
    <property type="protein sequence ID" value="OLQ81724.1"/>
    <property type="molecule type" value="Genomic_DNA"/>
</dbReference>
<comment type="caution">
    <text evidence="2">The sequence shown here is derived from an EMBL/GenBank/DDBJ whole genome shotgun (WGS) entry which is preliminary data.</text>
</comment>
<feature type="chain" id="PRO_5012163892" description="DUF3757 domain-containing protein" evidence="1">
    <location>
        <begin position="18"/>
        <end position="126"/>
    </location>
</feature>
<accession>A0A1Q9H1W3</accession>
<dbReference type="OrthoDB" id="5917649at2"/>
<dbReference type="AlphaFoldDB" id="A0A1Q9H1W3"/>